<dbReference type="InterPro" id="IPR001398">
    <property type="entry name" value="Macrophage_inhib_fac"/>
</dbReference>
<dbReference type="Proteomes" id="UP000799772">
    <property type="component" value="Unassembled WGS sequence"/>
</dbReference>
<reference evidence="14" key="1">
    <citation type="journal article" date="2020" name="Stud. Mycol.">
        <title>101 Dothideomycetes genomes: a test case for predicting lifestyles and emergence of pathogens.</title>
        <authorList>
            <person name="Haridas S."/>
            <person name="Albert R."/>
            <person name="Binder M."/>
            <person name="Bloem J."/>
            <person name="Labutti K."/>
            <person name="Salamov A."/>
            <person name="Andreopoulos B."/>
            <person name="Baker S."/>
            <person name="Barry K."/>
            <person name="Bills G."/>
            <person name="Bluhm B."/>
            <person name="Cannon C."/>
            <person name="Castanera R."/>
            <person name="Culley D."/>
            <person name="Daum C."/>
            <person name="Ezra D."/>
            <person name="Gonzalez J."/>
            <person name="Henrissat B."/>
            <person name="Kuo A."/>
            <person name="Liang C."/>
            <person name="Lipzen A."/>
            <person name="Lutzoni F."/>
            <person name="Magnuson J."/>
            <person name="Mondo S."/>
            <person name="Nolan M."/>
            <person name="Ohm R."/>
            <person name="Pangilinan J."/>
            <person name="Park H.-J."/>
            <person name="Ramirez L."/>
            <person name="Alfaro M."/>
            <person name="Sun H."/>
            <person name="Tritt A."/>
            <person name="Yoshinaga Y."/>
            <person name="Zwiers L.-H."/>
            <person name="Turgeon B."/>
            <person name="Goodwin S."/>
            <person name="Spatafora J."/>
            <person name="Crous P."/>
            <person name="Grigoriev I."/>
        </authorList>
    </citation>
    <scope>NUCLEOTIDE SEQUENCE</scope>
    <source>
        <strain evidence="14">CBS 133067</strain>
    </source>
</reference>
<feature type="compositionally biased region" description="Basic residues" evidence="13">
    <location>
        <begin position="312"/>
        <end position="322"/>
    </location>
</feature>
<dbReference type="PANTHER" id="PTHR11954">
    <property type="entry name" value="D-DOPACHROME DECARBOXYLASE"/>
    <property type="match status" value="1"/>
</dbReference>
<evidence type="ECO:0000313" key="15">
    <source>
        <dbReference type="Proteomes" id="UP000799772"/>
    </source>
</evidence>
<dbReference type="Pfam" id="PF01187">
    <property type="entry name" value="MIF"/>
    <property type="match status" value="1"/>
</dbReference>
<evidence type="ECO:0000256" key="5">
    <source>
        <dbReference type="ARBA" id="ARBA00023235"/>
    </source>
</evidence>
<feature type="compositionally biased region" description="Polar residues" evidence="13">
    <location>
        <begin position="332"/>
        <end position="342"/>
    </location>
</feature>
<organism evidence="14 15">
    <name type="scientific">Rhizodiscina lignyota</name>
    <dbReference type="NCBI Taxonomy" id="1504668"/>
    <lineage>
        <taxon>Eukaryota</taxon>
        <taxon>Fungi</taxon>
        <taxon>Dikarya</taxon>
        <taxon>Ascomycota</taxon>
        <taxon>Pezizomycotina</taxon>
        <taxon>Dothideomycetes</taxon>
        <taxon>Pleosporomycetidae</taxon>
        <taxon>Aulographales</taxon>
        <taxon>Rhizodiscinaceae</taxon>
        <taxon>Rhizodiscina</taxon>
    </lineage>
</organism>
<comment type="catalytic activity">
    <reaction evidence="7">
        <text>L-dopachrome = 5,6-dihydroxyindole-2-carboxylate</text>
        <dbReference type="Rhea" id="RHEA:13041"/>
        <dbReference type="ChEBI" id="CHEBI:16875"/>
        <dbReference type="ChEBI" id="CHEBI:57509"/>
        <dbReference type="EC" id="5.3.3.12"/>
    </reaction>
</comment>
<dbReference type="GO" id="GO:0004167">
    <property type="term" value="F:dopachrome isomerase activity"/>
    <property type="evidence" value="ECO:0007669"/>
    <property type="project" value="UniProtKB-EC"/>
</dbReference>
<feature type="compositionally biased region" description="Low complexity" evidence="13">
    <location>
        <begin position="378"/>
        <end position="389"/>
    </location>
</feature>
<feature type="region of interest" description="Disordered" evidence="13">
    <location>
        <begin position="312"/>
        <end position="460"/>
    </location>
</feature>
<dbReference type="SUPFAM" id="SSF55331">
    <property type="entry name" value="Tautomerase/MIF"/>
    <property type="match status" value="1"/>
</dbReference>
<accession>A0A9P4I484</accession>
<dbReference type="AlphaFoldDB" id="A0A9P4I484"/>
<comment type="catalytic activity">
    <reaction evidence="6">
        <text>3-phenylpyruvate = enol-phenylpyruvate</text>
        <dbReference type="Rhea" id="RHEA:17097"/>
        <dbReference type="ChEBI" id="CHEBI:16815"/>
        <dbReference type="ChEBI" id="CHEBI:18005"/>
        <dbReference type="EC" id="5.3.2.1"/>
    </reaction>
</comment>
<protein>
    <recommendedName>
        <fullName evidence="12">L-dopachrome isomerase</fullName>
        <ecNumber evidence="9">5.3.2.1</ecNumber>
        <ecNumber evidence="8">5.3.3.12</ecNumber>
    </recommendedName>
    <alternativeName>
        <fullName evidence="10">L-dopachrome tautomerase</fullName>
    </alternativeName>
    <alternativeName>
        <fullName evidence="11">Phenylpyruvate tautomerase</fullName>
    </alternativeName>
</protein>
<comment type="caution">
    <text evidence="14">The sequence shown here is derived from an EMBL/GenBank/DDBJ whole genome shotgun (WGS) entry which is preliminary data.</text>
</comment>
<keyword evidence="5" id="KW-0413">Isomerase</keyword>
<keyword evidence="3" id="KW-0202">Cytokine</keyword>
<evidence type="ECO:0000256" key="1">
    <source>
        <dbReference type="ARBA" id="ARBA00004613"/>
    </source>
</evidence>
<evidence type="ECO:0000256" key="6">
    <source>
        <dbReference type="ARBA" id="ARBA00036735"/>
    </source>
</evidence>
<evidence type="ECO:0000256" key="4">
    <source>
        <dbReference type="ARBA" id="ARBA00022525"/>
    </source>
</evidence>
<dbReference type="InterPro" id="IPR014347">
    <property type="entry name" value="Tautomerase/MIF_sf"/>
</dbReference>
<evidence type="ECO:0000256" key="8">
    <source>
        <dbReference type="ARBA" id="ARBA00038932"/>
    </source>
</evidence>
<dbReference type="PANTHER" id="PTHR11954:SF6">
    <property type="entry name" value="MACROPHAGE MIGRATION INHIBITORY FACTOR"/>
    <property type="match status" value="1"/>
</dbReference>
<keyword evidence="4" id="KW-0964">Secreted</keyword>
<dbReference type="Gene3D" id="3.30.429.10">
    <property type="entry name" value="Macrophage Migration Inhibitory Factor"/>
    <property type="match status" value="1"/>
</dbReference>
<feature type="compositionally biased region" description="Basic and acidic residues" evidence="13">
    <location>
        <begin position="82"/>
        <end position="102"/>
    </location>
</feature>
<dbReference type="EMBL" id="ML978146">
    <property type="protein sequence ID" value="KAF2092430.1"/>
    <property type="molecule type" value="Genomic_DNA"/>
</dbReference>
<dbReference type="EC" id="5.3.3.12" evidence="8"/>
<sequence>MPHSTAISTDTLPSLDSDFDSSPIVVAQAVHKHHSTVLTIPSSKDSMSGNPNPSVFSFEEQPLPTLPTPQDMAGNAKSDPQAGDRSESRGQRSESRGHERTRSRSTPTPNLMGNQPRVIPTAIPYQPQPKPKPHVETEEEFRARRLRHFEDSYASKPNHISGPRERVTRDAPVIAELRTNVIINDEYTLTTDLSYHLSIRFQRPESSIAVTIQHTACLCLGGSFQPAYILTITTLPALLDETINKRNAALLQSFMSECLSVTADRGIVRFVSIAEENLATNGLTILGEIQKLEKQDNEDFSRIHQMRRAISRSRGSLTRRKKSQELNRKASTKTLAVSNPSAQMDAPSTPVPPAPITSRQHKGSDLEPFDTGDGLVINGNGQVVSNNNNATENSPVDSKMSTRDAASPDGRPSSRHKQLPMLPKDMPQIPPPPPIPVDEELKSKKVGKRKSIISIFRGRS</sequence>
<evidence type="ECO:0000256" key="7">
    <source>
        <dbReference type="ARBA" id="ARBA00036823"/>
    </source>
</evidence>
<name>A0A9P4I484_9PEZI</name>
<evidence type="ECO:0000256" key="3">
    <source>
        <dbReference type="ARBA" id="ARBA00022514"/>
    </source>
</evidence>
<dbReference type="GO" id="GO:0050178">
    <property type="term" value="F:phenylpyruvate tautomerase activity"/>
    <property type="evidence" value="ECO:0007669"/>
    <property type="project" value="UniProtKB-EC"/>
</dbReference>
<keyword evidence="15" id="KW-1185">Reference proteome</keyword>
<comment type="subcellular location">
    <subcellularLocation>
        <location evidence="1">Secreted</location>
    </subcellularLocation>
</comment>
<comment type="similarity">
    <text evidence="2">Belongs to the MIF family.</text>
</comment>
<evidence type="ECO:0000313" key="14">
    <source>
        <dbReference type="EMBL" id="KAF2092430.1"/>
    </source>
</evidence>
<proteinExistence type="inferred from homology"/>
<evidence type="ECO:0000256" key="10">
    <source>
        <dbReference type="ARBA" id="ARBA00041631"/>
    </source>
</evidence>
<feature type="compositionally biased region" description="Polar residues" evidence="13">
    <location>
        <begin position="104"/>
        <end position="113"/>
    </location>
</feature>
<dbReference type="GO" id="GO:0005576">
    <property type="term" value="C:extracellular region"/>
    <property type="evidence" value="ECO:0007669"/>
    <property type="project" value="UniProtKB-SubCell"/>
</dbReference>
<evidence type="ECO:0000256" key="2">
    <source>
        <dbReference type="ARBA" id="ARBA00005851"/>
    </source>
</evidence>
<evidence type="ECO:0000256" key="11">
    <source>
        <dbReference type="ARBA" id="ARBA00041912"/>
    </source>
</evidence>
<evidence type="ECO:0000256" key="9">
    <source>
        <dbReference type="ARBA" id="ARBA00039086"/>
    </source>
</evidence>
<evidence type="ECO:0000256" key="12">
    <source>
        <dbReference type="ARBA" id="ARBA00042730"/>
    </source>
</evidence>
<feature type="compositionally biased region" description="Polar residues" evidence="13">
    <location>
        <begin position="36"/>
        <end position="55"/>
    </location>
</feature>
<evidence type="ECO:0000256" key="13">
    <source>
        <dbReference type="SAM" id="MobiDB-lite"/>
    </source>
</evidence>
<dbReference type="EC" id="5.3.2.1" evidence="9"/>
<feature type="region of interest" description="Disordered" evidence="13">
    <location>
        <begin position="35"/>
        <end position="139"/>
    </location>
</feature>
<dbReference type="OrthoDB" id="255819at2759"/>
<gene>
    <name evidence="14" type="ORF">NA57DRAFT_82286</name>
</gene>